<name>A0A543Q6N0_ACITH</name>
<comment type="caution">
    <text evidence="2">The sequence shown here is derived from an EMBL/GenBank/DDBJ whole genome shotgun (WGS) entry which is preliminary data.</text>
</comment>
<organism evidence="2 3">
    <name type="scientific">Acidithiobacillus thiooxidans ATCC 19377</name>
    <dbReference type="NCBI Taxonomy" id="637390"/>
    <lineage>
        <taxon>Bacteria</taxon>
        <taxon>Pseudomonadati</taxon>
        <taxon>Pseudomonadota</taxon>
        <taxon>Acidithiobacillia</taxon>
        <taxon>Acidithiobacillales</taxon>
        <taxon>Acidithiobacillaceae</taxon>
        <taxon>Acidithiobacillus</taxon>
    </lineage>
</organism>
<feature type="region of interest" description="Disordered" evidence="1">
    <location>
        <begin position="1"/>
        <end position="65"/>
    </location>
</feature>
<protein>
    <submittedName>
        <fullName evidence="2">Uncharacterized protein</fullName>
    </submittedName>
</protein>
<evidence type="ECO:0000313" key="2">
    <source>
        <dbReference type="EMBL" id="TQN51971.1"/>
    </source>
</evidence>
<dbReference type="Proteomes" id="UP000315403">
    <property type="component" value="Unassembled WGS sequence"/>
</dbReference>
<proteinExistence type="predicted"/>
<feature type="compositionally biased region" description="Basic and acidic residues" evidence="1">
    <location>
        <begin position="20"/>
        <end position="46"/>
    </location>
</feature>
<gene>
    <name evidence="2" type="ORF">DLNHIDIE_01852</name>
</gene>
<sequence length="119" mass="13060">MARRETNLKAPQFGVGGHLKKADPGKETPAERQSSAERKKSAKDVRYPGTTSANGTPSFWYPRDLDLPATSEPKMAAKVAPKAKEKRKVEVIVRKKRVSPGMVRDDFTGMDCGHYGGSE</sequence>
<evidence type="ECO:0000256" key="1">
    <source>
        <dbReference type="SAM" id="MobiDB-lite"/>
    </source>
</evidence>
<dbReference type="EMBL" id="SZUV01000001">
    <property type="protein sequence ID" value="TQN51971.1"/>
    <property type="molecule type" value="Genomic_DNA"/>
</dbReference>
<evidence type="ECO:0000313" key="3">
    <source>
        <dbReference type="Proteomes" id="UP000315403"/>
    </source>
</evidence>
<dbReference type="RefSeq" id="WP_142088160.1">
    <property type="nucleotide sequence ID" value="NZ_SZUV01000001.1"/>
</dbReference>
<dbReference type="AlphaFoldDB" id="A0A543Q6N0"/>
<accession>A0A543Q6N0</accession>
<reference evidence="2 3" key="1">
    <citation type="submission" date="2019-03" db="EMBL/GenBank/DDBJ databases">
        <title>New insights into Acidothiobacillus thiooxidans sulfur metabolism through coupled gene expression, solution geochemistry, microscopy and spectroscopy analyses.</title>
        <authorList>
            <person name="Camacho D."/>
            <person name="Frazao R."/>
            <person name="Fouillen A."/>
            <person name="Nanci A."/>
            <person name="Lang B.F."/>
            <person name="Apte S.C."/>
            <person name="Baron C."/>
            <person name="Warren L.A."/>
        </authorList>
    </citation>
    <scope>NUCLEOTIDE SEQUENCE [LARGE SCALE GENOMIC DNA]</scope>
    <source>
        <strain evidence="2 3">ATCC 19377</strain>
    </source>
</reference>